<name>A0A9D1W0X2_9FIRM</name>
<evidence type="ECO:0000259" key="1">
    <source>
        <dbReference type="Pfam" id="PF21688"/>
    </source>
</evidence>
<sequence length="510" mass="55656">MRIDGLRLRPGESEEKLLQLAAKKMRGCRYIRILKKSLDARDKADIRWVYSVEADKQPIPLPARTWPQVKRQPPRVIVVGSGPAGLFCAIRLLRGGIHPLVVERGGTVEERVRQNETFFQKHILDENCNVQFGEGGAGTFSDGKLNTQTKDVRNREVLETFVQFGAPEEILYIAKPHIGSDLLRGVVKNMREYILSQGGEVRFHCLLQDIRVRDGKLCGAQLTDTRTGDSEFAEASELVLAIGHSSRDTFAMLERRGFAMQPREFAVGVRIEHLRERIDFAQYGAMKDLLPAADYKLVSHAAERTAFTFCMCPGGYVMPAASEAGGVVTNGMSDFARDAANSNSALLVQVRRSDFDRGGVLDGVAFQRKLERAAFEAGGSSYAAPVQRVEDFLQGAPTRAFGEVLPSYAAGTAFCDLQAVLPGFVIQTLRAAIVDMDRRLHGFASPDALLTAVESRFSSPVRVLRDERLQSVSAAGVYPCGEGCGYSGGITSSAADGIRVAEAICSAYGG</sequence>
<protein>
    <recommendedName>
        <fullName evidence="1">FAD-dependent protein C-terminal domain-containing protein</fullName>
    </recommendedName>
</protein>
<dbReference type="Gene3D" id="3.50.50.60">
    <property type="entry name" value="FAD/NAD(P)-binding domain"/>
    <property type="match status" value="2"/>
</dbReference>
<dbReference type="AlphaFoldDB" id="A0A9D1W0X2"/>
<dbReference type="InterPro" id="IPR049516">
    <property type="entry name" value="FAD-depend_C"/>
</dbReference>
<proteinExistence type="predicted"/>
<dbReference type="InterPro" id="IPR036188">
    <property type="entry name" value="FAD/NAD-bd_sf"/>
</dbReference>
<dbReference type="EMBL" id="DXEW01000029">
    <property type="protein sequence ID" value="HIX50751.1"/>
    <property type="molecule type" value="Genomic_DNA"/>
</dbReference>
<dbReference type="Pfam" id="PF21688">
    <property type="entry name" value="FAD-depend_C"/>
    <property type="match status" value="1"/>
</dbReference>
<gene>
    <name evidence="2" type="ORF">H9851_05650</name>
</gene>
<accession>A0A9D1W0X2</accession>
<dbReference type="InterPro" id="IPR028348">
    <property type="entry name" value="FAD-binding_protein"/>
</dbReference>
<dbReference type="PANTHER" id="PTHR42842:SF3">
    <property type="entry name" value="FAD_NAD(P)-BINDING OXIDOREDUCTASE FAMILY PROTEIN"/>
    <property type="match status" value="1"/>
</dbReference>
<dbReference type="Proteomes" id="UP000886847">
    <property type="component" value="Unassembled WGS sequence"/>
</dbReference>
<dbReference type="Gene3D" id="3.30.70.2700">
    <property type="match status" value="1"/>
</dbReference>
<reference evidence="2" key="2">
    <citation type="submission" date="2021-04" db="EMBL/GenBank/DDBJ databases">
        <authorList>
            <person name="Gilroy R."/>
        </authorList>
    </citation>
    <scope>NUCLEOTIDE SEQUENCE</scope>
    <source>
        <strain evidence="2">2189</strain>
    </source>
</reference>
<reference evidence="2" key="1">
    <citation type="journal article" date="2021" name="PeerJ">
        <title>Extensive microbial diversity within the chicken gut microbiome revealed by metagenomics and culture.</title>
        <authorList>
            <person name="Gilroy R."/>
            <person name="Ravi A."/>
            <person name="Getino M."/>
            <person name="Pursley I."/>
            <person name="Horton D.L."/>
            <person name="Alikhan N.F."/>
            <person name="Baker D."/>
            <person name="Gharbi K."/>
            <person name="Hall N."/>
            <person name="Watson M."/>
            <person name="Adriaenssens E.M."/>
            <person name="Foster-Nyarko E."/>
            <person name="Jarju S."/>
            <person name="Secka A."/>
            <person name="Antonio M."/>
            <person name="Oren A."/>
            <person name="Chaudhuri R.R."/>
            <person name="La Ragione R."/>
            <person name="Hildebrand F."/>
            <person name="Pallen M.J."/>
        </authorList>
    </citation>
    <scope>NUCLEOTIDE SEQUENCE</scope>
    <source>
        <strain evidence="2">2189</strain>
    </source>
</reference>
<dbReference type="PANTHER" id="PTHR42842">
    <property type="entry name" value="FAD/NAD(P)-BINDING OXIDOREDUCTASE"/>
    <property type="match status" value="1"/>
</dbReference>
<evidence type="ECO:0000313" key="3">
    <source>
        <dbReference type="Proteomes" id="UP000886847"/>
    </source>
</evidence>
<organism evidence="2 3">
    <name type="scientific">Candidatus Borkfalkia faecavium</name>
    <dbReference type="NCBI Taxonomy" id="2838508"/>
    <lineage>
        <taxon>Bacteria</taxon>
        <taxon>Bacillati</taxon>
        <taxon>Bacillota</taxon>
        <taxon>Clostridia</taxon>
        <taxon>Christensenellales</taxon>
        <taxon>Christensenellaceae</taxon>
        <taxon>Candidatus Borkfalkia</taxon>
    </lineage>
</organism>
<feature type="domain" description="FAD-dependent protein C-terminal" evidence="1">
    <location>
        <begin position="264"/>
        <end position="456"/>
    </location>
</feature>
<dbReference type="PIRSF" id="PIRSF038984">
    <property type="entry name" value="FAD_binding_protein"/>
    <property type="match status" value="1"/>
</dbReference>
<evidence type="ECO:0000313" key="2">
    <source>
        <dbReference type="EMBL" id="HIX50751.1"/>
    </source>
</evidence>
<comment type="caution">
    <text evidence="2">The sequence shown here is derived from an EMBL/GenBank/DDBJ whole genome shotgun (WGS) entry which is preliminary data.</text>
</comment>
<dbReference type="SUPFAM" id="SSF51905">
    <property type="entry name" value="FAD/NAD(P)-binding domain"/>
    <property type="match status" value="1"/>
</dbReference>